<dbReference type="InterPro" id="IPR010218">
    <property type="entry name" value="NADH_DH_suC"/>
</dbReference>
<name>A0A450S0C5_9GAMM</name>
<evidence type="ECO:0000313" key="7">
    <source>
        <dbReference type="EMBL" id="VFJ45088.1"/>
    </source>
</evidence>
<gene>
    <name evidence="3" type="primary">nuoC</name>
    <name evidence="8" type="ORF">BECKFM1743A_GA0114220_105042</name>
    <name evidence="9" type="ORF">BECKFM1743B_GA0114221_101286</name>
    <name evidence="7" type="ORF">BECKFM1743C_GA0114222_100217</name>
</gene>
<dbReference type="NCBIfam" id="NF004730">
    <property type="entry name" value="PRK06074.1-1"/>
    <property type="match status" value="1"/>
</dbReference>
<dbReference type="GO" id="GO:0005886">
    <property type="term" value="C:plasma membrane"/>
    <property type="evidence" value="ECO:0007669"/>
    <property type="project" value="UniProtKB-SubCell"/>
</dbReference>
<evidence type="ECO:0000313" key="9">
    <source>
        <dbReference type="EMBL" id="VFK10073.1"/>
    </source>
</evidence>
<evidence type="ECO:0000313" key="8">
    <source>
        <dbReference type="EMBL" id="VFJ69267.1"/>
    </source>
</evidence>
<evidence type="ECO:0000256" key="2">
    <source>
        <dbReference type="ARBA" id="ARBA00022448"/>
    </source>
</evidence>
<dbReference type="InterPro" id="IPR020396">
    <property type="entry name" value="NADH_UbQ_OxRdtase_CS"/>
</dbReference>
<evidence type="ECO:0000256" key="1">
    <source>
        <dbReference type="ARBA" id="ARBA00007569"/>
    </source>
</evidence>
<dbReference type="PANTHER" id="PTHR10884:SF14">
    <property type="entry name" value="NADH DEHYDROGENASE [UBIQUINONE] IRON-SULFUR PROTEIN 3, MITOCHONDRIAL"/>
    <property type="match status" value="1"/>
</dbReference>
<comment type="function">
    <text evidence="3">NDH-1 shuttles electrons from NADH, via FMN and iron-sulfur (Fe-S) centers, to quinones in the respiratory chain. The immediate electron acceptor for the enzyme in this species is believed to be ubiquinone. Couples the redox reaction to proton translocation (for every two electrons transferred, four hydrogen ions are translocated across the cytoplasmic membrane), and thus conserves the redox energy in a proton gradient.</text>
</comment>
<dbReference type="GO" id="GO:0008137">
    <property type="term" value="F:NADH dehydrogenase (ubiquinone) activity"/>
    <property type="evidence" value="ECO:0007669"/>
    <property type="project" value="InterPro"/>
</dbReference>
<keyword evidence="3" id="KW-0830">Ubiquinone</keyword>
<sequence>MESLRKRFVDESIDCDVFADNVTLEIPAQHLLPICRALRDESVFKFGQLIDLCGVDYAQYGITNWNADTGSGSFSRGTIPDALADTPTGTGSRNTKKQIRGRFAVVYHLLSHSHNQRLRVRAYVQGDPPRIDSVVAIWNSANWFEREAFDLFGILFEGHPDLRRILTDYGFIGHPMRKDFSIAGTMETRYDAEKKRVVYQPVSIKPRTLVPRVIR</sequence>
<keyword evidence="3 4" id="KW-0520">NAD</keyword>
<dbReference type="InterPro" id="IPR001268">
    <property type="entry name" value="NADH_UbQ_OxRdtase_30kDa_su"/>
</dbReference>
<dbReference type="EMBL" id="CAADEZ010000504">
    <property type="protein sequence ID" value="VFJ69267.1"/>
    <property type="molecule type" value="Genomic_DNA"/>
</dbReference>
<dbReference type="GO" id="GO:0050136">
    <property type="term" value="F:NADH dehydrogenase (quinone) (non-electrogenic) activity"/>
    <property type="evidence" value="ECO:0007669"/>
    <property type="project" value="UniProtKB-UniRule"/>
</dbReference>
<feature type="domain" description="NADH:ubiquinone oxidoreductase 30kDa subunit" evidence="6">
    <location>
        <begin position="25"/>
        <end position="184"/>
    </location>
</feature>
<evidence type="ECO:0000256" key="3">
    <source>
        <dbReference type="HAMAP-Rule" id="MF_01357"/>
    </source>
</evidence>
<dbReference type="AlphaFoldDB" id="A0A450S0C5"/>
<proteinExistence type="inferred from homology"/>
<protein>
    <recommendedName>
        <fullName evidence="3">NADH-quinone oxidoreductase subunit C</fullName>
        <ecNumber evidence="3">7.1.1.-</ecNumber>
    </recommendedName>
    <alternativeName>
        <fullName evidence="3">NADH dehydrogenase I subunit C</fullName>
    </alternativeName>
    <alternativeName>
        <fullName evidence="3">NDH-1 subunit C</fullName>
    </alternativeName>
</protein>
<keyword evidence="3" id="KW-0472">Membrane</keyword>
<comment type="subunit">
    <text evidence="3">NDH-1 is composed of 14 different subunits. Subunits NuoB, C, D, E, F, and G constitute the peripheral sector of the complex.</text>
</comment>
<evidence type="ECO:0000256" key="5">
    <source>
        <dbReference type="RuleBase" id="RU003582"/>
    </source>
</evidence>
<dbReference type="EC" id="7.1.1.-" evidence="3"/>
<dbReference type="PANTHER" id="PTHR10884">
    <property type="entry name" value="NADH DEHYDROGENASE UBIQUINONE IRON-SULFUR PROTEIN 3"/>
    <property type="match status" value="1"/>
</dbReference>
<keyword evidence="3 5" id="KW-0874">Quinone</keyword>
<keyword evidence="2 3" id="KW-0813">Transport</keyword>
<dbReference type="InterPro" id="IPR037232">
    <property type="entry name" value="NADH_quin_OxRdtase_su_C/D-like"/>
</dbReference>
<accession>A0A450S0C5</accession>
<dbReference type="HAMAP" id="MF_01357">
    <property type="entry name" value="NDH1_NuoC"/>
    <property type="match status" value="1"/>
</dbReference>
<keyword evidence="3" id="KW-1003">Cell membrane</keyword>
<dbReference type="Pfam" id="PF00329">
    <property type="entry name" value="Complex1_30kDa"/>
    <property type="match status" value="1"/>
</dbReference>
<evidence type="ECO:0000256" key="4">
    <source>
        <dbReference type="RuleBase" id="RU003456"/>
    </source>
</evidence>
<dbReference type="GO" id="GO:0048038">
    <property type="term" value="F:quinone binding"/>
    <property type="evidence" value="ECO:0007669"/>
    <property type="project" value="UniProtKB-KW"/>
</dbReference>
<reference evidence="7" key="1">
    <citation type="submission" date="2019-02" db="EMBL/GenBank/DDBJ databases">
        <authorList>
            <person name="Gruber-Vodicka R. H."/>
            <person name="Seah K. B. B."/>
        </authorList>
    </citation>
    <scope>NUCLEOTIDE SEQUENCE</scope>
    <source>
        <strain evidence="8">BECK_BZ163</strain>
        <strain evidence="9">BECK_BZ164</strain>
        <strain evidence="7">BECK_BZ165</strain>
    </source>
</reference>
<organism evidence="7">
    <name type="scientific">Candidatus Kentrum sp. FM</name>
    <dbReference type="NCBI Taxonomy" id="2126340"/>
    <lineage>
        <taxon>Bacteria</taxon>
        <taxon>Pseudomonadati</taxon>
        <taxon>Pseudomonadota</taxon>
        <taxon>Gammaproteobacteria</taxon>
        <taxon>Candidatus Kentrum</taxon>
    </lineage>
</organism>
<dbReference type="EMBL" id="CAADFL010000128">
    <property type="protein sequence ID" value="VFK10073.1"/>
    <property type="molecule type" value="Genomic_DNA"/>
</dbReference>
<comment type="catalytic activity">
    <reaction evidence="3 5">
        <text>a quinone + NADH + 5 H(+)(in) = a quinol + NAD(+) + 4 H(+)(out)</text>
        <dbReference type="Rhea" id="RHEA:57888"/>
        <dbReference type="ChEBI" id="CHEBI:15378"/>
        <dbReference type="ChEBI" id="CHEBI:24646"/>
        <dbReference type="ChEBI" id="CHEBI:57540"/>
        <dbReference type="ChEBI" id="CHEBI:57945"/>
        <dbReference type="ChEBI" id="CHEBI:132124"/>
    </reaction>
</comment>
<dbReference type="SUPFAM" id="SSF143243">
    <property type="entry name" value="Nqo5-like"/>
    <property type="match status" value="1"/>
</dbReference>
<dbReference type="PROSITE" id="PS00542">
    <property type="entry name" value="COMPLEX1_30K"/>
    <property type="match status" value="1"/>
</dbReference>
<dbReference type="Gene3D" id="3.30.460.80">
    <property type="entry name" value="NADH:ubiquinone oxidoreductase, 30kDa subunit"/>
    <property type="match status" value="1"/>
</dbReference>
<keyword evidence="3 4" id="KW-1278">Translocase</keyword>
<dbReference type="EMBL" id="CAADFA010000021">
    <property type="protein sequence ID" value="VFJ45088.1"/>
    <property type="molecule type" value="Genomic_DNA"/>
</dbReference>
<comment type="similarity">
    <text evidence="1 3 4">Belongs to the complex I 30 kDa subunit family.</text>
</comment>
<evidence type="ECO:0000259" key="6">
    <source>
        <dbReference type="Pfam" id="PF00329"/>
    </source>
</evidence>
<comment type="subcellular location">
    <subcellularLocation>
        <location evidence="3">Cell membrane</location>
        <topology evidence="3">Peripheral membrane protein</topology>
        <orientation evidence="3">Cytoplasmic side</orientation>
    </subcellularLocation>
</comment>